<evidence type="ECO:0000313" key="7">
    <source>
        <dbReference type="EMBL" id="PRD57950.1"/>
    </source>
</evidence>
<comment type="caution">
    <text evidence="7">The sequence shown here is derived from an EMBL/GenBank/DDBJ whole genome shotgun (WGS) entry which is preliminary data.</text>
</comment>
<keyword evidence="2" id="KW-0645">Protease</keyword>
<organism evidence="7 8">
    <name type="scientific">Phyllobacterium myrsinacearum</name>
    <dbReference type="NCBI Taxonomy" id="28101"/>
    <lineage>
        <taxon>Bacteria</taxon>
        <taxon>Pseudomonadati</taxon>
        <taxon>Pseudomonadota</taxon>
        <taxon>Alphaproteobacteria</taxon>
        <taxon>Hyphomicrobiales</taxon>
        <taxon>Phyllobacteriaceae</taxon>
        <taxon>Phyllobacterium</taxon>
    </lineage>
</organism>
<accession>A0A2S9JX80</accession>
<keyword evidence="2" id="KW-0378">Hydrolase</keyword>
<dbReference type="SUPFAM" id="SSF56519">
    <property type="entry name" value="Penicillin binding protein dimerisation domain"/>
    <property type="match status" value="1"/>
</dbReference>
<sequence>MGIWIKRKTAQLENGTAPAFEMDARKKKTGNRARNRVMMAIICFVGIYSVISGRLIFYGMQEDTTGYNGPTGTVLASRPDILDRNGEVLATDIKTASLYAEPRKIIDPDEAYELLSTVLPDLNFEQTYSRLKSGAGFAWLKRGLTPQQKSQIMALGIPGIGFRTEKSRFYPGGPTASHILGLVNIDNQGIAGMEKYIDSQGLSDLRDVGLADGRSLAPVRLSIDLRVQHVVRDVVVNAMQKYRAIAAGAVVLNVNTGEVMAMASAPDFDPNNPFNALDKDHLNRMSAGLYEMGSTIKSFTTAMSLDHGATLNTTYDATRPITIGRQTIHDFHGKARVLTLPEVFVFSSNIGSAREADAVGIENHRAFLTRLGLLDPMKTELPEVAKPYSPKVWKKVNSITISFGHGMATTPLQTAVGAAALVNGGKLIEPTFLPRTLEEAKAVAEQVIKPKTSDDMRYLYKLNGDTGSGRNANVKGYRVGGKTGTADKVVNGRYAKDLRFNAFVAAFPIEKPEYVVLTIIDEPKPAEGQSSGIAAYNAAPMVAEIIRRSASFLGVKPDFGQQVAPLQVSYDSDE</sequence>
<dbReference type="InterPro" id="IPR005311">
    <property type="entry name" value="PBP_dimer"/>
</dbReference>
<keyword evidence="8" id="KW-1185">Reference proteome</keyword>
<keyword evidence="3 4" id="KW-0472">Membrane</keyword>
<comment type="subcellular location">
    <subcellularLocation>
        <location evidence="1">Membrane</location>
    </subcellularLocation>
</comment>
<evidence type="ECO:0000256" key="4">
    <source>
        <dbReference type="SAM" id="Phobius"/>
    </source>
</evidence>
<dbReference type="OrthoDB" id="9789078at2"/>
<keyword evidence="4" id="KW-1133">Transmembrane helix</keyword>
<dbReference type="InterPro" id="IPR036138">
    <property type="entry name" value="PBP_dimer_sf"/>
</dbReference>
<evidence type="ECO:0000313" key="8">
    <source>
        <dbReference type="Proteomes" id="UP000238563"/>
    </source>
</evidence>
<dbReference type="PANTHER" id="PTHR30627:SF1">
    <property type="entry name" value="PEPTIDOGLYCAN D,D-TRANSPEPTIDASE FTSI"/>
    <property type="match status" value="1"/>
</dbReference>
<dbReference type="Gene3D" id="3.40.710.10">
    <property type="entry name" value="DD-peptidase/beta-lactamase superfamily"/>
    <property type="match status" value="1"/>
</dbReference>
<evidence type="ECO:0000259" key="6">
    <source>
        <dbReference type="Pfam" id="PF03717"/>
    </source>
</evidence>
<keyword evidence="2" id="KW-0121">Carboxypeptidase</keyword>
<dbReference type="PANTHER" id="PTHR30627">
    <property type="entry name" value="PEPTIDOGLYCAN D,D-TRANSPEPTIDASE"/>
    <property type="match status" value="1"/>
</dbReference>
<proteinExistence type="predicted"/>
<gene>
    <name evidence="7" type="ORF">C5750_02020</name>
</gene>
<dbReference type="EMBL" id="PVBT01000001">
    <property type="protein sequence ID" value="PRD57950.1"/>
    <property type="molecule type" value="Genomic_DNA"/>
</dbReference>
<dbReference type="Gene3D" id="3.90.1310.10">
    <property type="entry name" value="Penicillin-binding protein 2a (Domain 2)"/>
    <property type="match status" value="1"/>
</dbReference>
<dbReference type="GO" id="GO:0008658">
    <property type="term" value="F:penicillin binding"/>
    <property type="evidence" value="ECO:0007669"/>
    <property type="project" value="InterPro"/>
</dbReference>
<dbReference type="Proteomes" id="UP000238563">
    <property type="component" value="Unassembled WGS sequence"/>
</dbReference>
<keyword evidence="7" id="KW-0131">Cell cycle</keyword>
<keyword evidence="7" id="KW-0132">Cell division</keyword>
<dbReference type="Pfam" id="PF03717">
    <property type="entry name" value="PBP_dimer"/>
    <property type="match status" value="1"/>
</dbReference>
<feature type="transmembrane region" description="Helical" evidence="4">
    <location>
        <begin position="37"/>
        <end position="60"/>
    </location>
</feature>
<dbReference type="SUPFAM" id="SSF56601">
    <property type="entry name" value="beta-lactamase/transpeptidase-like"/>
    <property type="match status" value="1"/>
</dbReference>
<dbReference type="GO" id="GO:0051301">
    <property type="term" value="P:cell division"/>
    <property type="evidence" value="ECO:0007669"/>
    <property type="project" value="UniProtKB-KW"/>
</dbReference>
<dbReference type="InterPro" id="IPR050515">
    <property type="entry name" value="Beta-lactam/transpept"/>
</dbReference>
<reference evidence="7 8" key="1">
    <citation type="submission" date="2018-02" db="EMBL/GenBank/DDBJ databases">
        <title>The draft genome of Phyllobacterium myrsinacearum DSM5892.</title>
        <authorList>
            <person name="Li L."/>
            <person name="Liu L."/>
            <person name="Zhang X."/>
            <person name="Wang T."/>
        </authorList>
    </citation>
    <scope>NUCLEOTIDE SEQUENCE [LARGE SCALE GENOMIC DNA]</scope>
    <source>
        <strain evidence="7 8">DSM 5892</strain>
    </source>
</reference>
<dbReference type="GO" id="GO:0005886">
    <property type="term" value="C:plasma membrane"/>
    <property type="evidence" value="ECO:0007669"/>
    <property type="project" value="TreeGrafter"/>
</dbReference>
<dbReference type="AlphaFoldDB" id="A0A2S9JX80"/>
<dbReference type="GO" id="GO:0071555">
    <property type="term" value="P:cell wall organization"/>
    <property type="evidence" value="ECO:0007669"/>
    <property type="project" value="TreeGrafter"/>
</dbReference>
<dbReference type="Gene3D" id="3.30.450.330">
    <property type="match status" value="1"/>
</dbReference>
<protein>
    <submittedName>
        <fullName evidence="7">Cell division protein</fullName>
    </submittedName>
</protein>
<name>A0A2S9JX80_9HYPH</name>
<keyword evidence="4" id="KW-0812">Transmembrane</keyword>
<dbReference type="Pfam" id="PF00905">
    <property type="entry name" value="Transpeptidase"/>
    <property type="match status" value="1"/>
</dbReference>
<dbReference type="GO" id="GO:0004180">
    <property type="term" value="F:carboxypeptidase activity"/>
    <property type="evidence" value="ECO:0007669"/>
    <property type="project" value="UniProtKB-KW"/>
</dbReference>
<evidence type="ECO:0000256" key="2">
    <source>
        <dbReference type="ARBA" id="ARBA00022645"/>
    </source>
</evidence>
<dbReference type="InterPro" id="IPR012338">
    <property type="entry name" value="Beta-lactam/transpept-like"/>
</dbReference>
<evidence type="ECO:0000256" key="1">
    <source>
        <dbReference type="ARBA" id="ARBA00004370"/>
    </source>
</evidence>
<dbReference type="InterPro" id="IPR001460">
    <property type="entry name" value="PCN-bd_Tpept"/>
</dbReference>
<evidence type="ECO:0000259" key="5">
    <source>
        <dbReference type="Pfam" id="PF00905"/>
    </source>
</evidence>
<feature type="domain" description="Penicillin-binding protein transpeptidase" evidence="5">
    <location>
        <begin position="248"/>
        <end position="535"/>
    </location>
</feature>
<feature type="domain" description="Penicillin-binding protein dimerisation" evidence="6">
    <location>
        <begin position="76"/>
        <end position="186"/>
    </location>
</feature>
<evidence type="ECO:0000256" key="3">
    <source>
        <dbReference type="ARBA" id="ARBA00023136"/>
    </source>
</evidence>